<comment type="caution">
    <text evidence="3">The sequence shown here is derived from an EMBL/GenBank/DDBJ whole genome shotgun (WGS) entry which is preliminary data.</text>
</comment>
<dbReference type="Gene3D" id="3.40.50.1820">
    <property type="entry name" value="alpha/beta hydrolase"/>
    <property type="match status" value="1"/>
</dbReference>
<accession>A0ABR1GAK0</accession>
<dbReference type="InterPro" id="IPR029058">
    <property type="entry name" value="AB_hydrolase_fold"/>
</dbReference>
<proteinExistence type="inferred from homology"/>
<dbReference type="Proteomes" id="UP001363151">
    <property type="component" value="Unassembled WGS sequence"/>
</dbReference>
<dbReference type="PANTHER" id="PTHR10794">
    <property type="entry name" value="ABHYDROLASE DOMAIN-CONTAINING PROTEIN"/>
    <property type="match status" value="1"/>
</dbReference>
<reference evidence="3 4" key="1">
    <citation type="submission" date="2024-03" db="EMBL/GenBank/DDBJ databases">
        <title>Aureococcus anophagefferens CCMP1851 and Kratosvirus quantuckense: Draft genome of a second virus-susceptible host strain in the model system.</title>
        <authorList>
            <person name="Chase E."/>
            <person name="Truchon A.R."/>
            <person name="Schepens W."/>
            <person name="Wilhelm S.W."/>
        </authorList>
    </citation>
    <scope>NUCLEOTIDE SEQUENCE [LARGE SCALE GENOMIC DNA]</scope>
    <source>
        <strain evidence="3 4">CCMP1851</strain>
    </source>
</reference>
<comment type="similarity">
    <text evidence="1">Belongs to the AB hydrolase superfamily. AB hydrolase 4 family.</text>
</comment>
<evidence type="ECO:0000313" key="3">
    <source>
        <dbReference type="EMBL" id="KAK7250361.1"/>
    </source>
</evidence>
<feature type="domain" description="AB hydrolase-1" evidence="2">
    <location>
        <begin position="138"/>
        <end position="235"/>
    </location>
</feature>
<dbReference type="InterPro" id="IPR050960">
    <property type="entry name" value="AB_hydrolase_4_sf"/>
</dbReference>
<dbReference type="SUPFAM" id="SSF53474">
    <property type="entry name" value="alpha/beta-Hydrolases"/>
    <property type="match status" value="1"/>
</dbReference>
<protein>
    <submittedName>
        <fullName evidence="3">Acylglycerol lipase</fullName>
    </submittedName>
</protein>
<dbReference type="Pfam" id="PF00561">
    <property type="entry name" value="Abhydrolase_1"/>
    <property type="match status" value="1"/>
</dbReference>
<evidence type="ECO:0000313" key="4">
    <source>
        <dbReference type="Proteomes" id="UP001363151"/>
    </source>
</evidence>
<name>A0ABR1GAK0_AURAN</name>
<keyword evidence="4" id="KW-1185">Reference proteome</keyword>
<sequence>MLLLVRRCTSSVTLRPPRATTFFKTRGTAKDFDKQEAGVYCGDAAAERYLGAVPGLNDWSRWHESPPALRNGHAHTIFAAKCRFTARVTYAREFIDTPDGGTLALDVVVGADEDDVSRNPSGATFVKSPATTSDGAPFLVLLSGLGGGSQDTYVRGQAAAAHARGWRVAVLNMRSCAESPVTSPRFFSARRGSTDDVRAAGDRIRETYGPSRLCAIGWSNSGTIVTNALAEQGDAAGLDAACCLAAPLDMPTSSANLEKPFHRNVYDRSIGGSLAEKVRGARDLFLDEAGRPTAVPAWGGGTFVADVDRAAAASTIRDVDEAITAPCFGFETVDAYYADASADQRVAAVAKPLLVVNAADDPIARFTTKRGVFDFDALAANPNVVAAVTAHGGHLGWCDAAAPCGPPSWLQENALDFLDVAALDAADRAALARRRAA</sequence>
<evidence type="ECO:0000256" key="1">
    <source>
        <dbReference type="ARBA" id="ARBA00010884"/>
    </source>
</evidence>
<gene>
    <name evidence="3" type="ORF">SO694_00007511</name>
</gene>
<dbReference type="InterPro" id="IPR012020">
    <property type="entry name" value="ABHD4"/>
</dbReference>
<dbReference type="InterPro" id="IPR000073">
    <property type="entry name" value="AB_hydrolase_1"/>
</dbReference>
<dbReference type="PANTHER" id="PTHR10794:SF84">
    <property type="entry name" value="ESTERASE_LIPASE_THIOESTERASE FAMILY PROTEIN"/>
    <property type="match status" value="1"/>
</dbReference>
<evidence type="ECO:0000259" key="2">
    <source>
        <dbReference type="Pfam" id="PF00561"/>
    </source>
</evidence>
<dbReference type="PIRSF" id="PIRSF005211">
    <property type="entry name" value="Ab_hydro_YheT"/>
    <property type="match status" value="1"/>
</dbReference>
<dbReference type="EMBL" id="JBBJCI010000037">
    <property type="protein sequence ID" value="KAK7250361.1"/>
    <property type="molecule type" value="Genomic_DNA"/>
</dbReference>
<organism evidence="3 4">
    <name type="scientific">Aureococcus anophagefferens</name>
    <name type="common">Harmful bloom alga</name>
    <dbReference type="NCBI Taxonomy" id="44056"/>
    <lineage>
        <taxon>Eukaryota</taxon>
        <taxon>Sar</taxon>
        <taxon>Stramenopiles</taxon>
        <taxon>Ochrophyta</taxon>
        <taxon>Pelagophyceae</taxon>
        <taxon>Pelagomonadales</taxon>
        <taxon>Pelagomonadaceae</taxon>
        <taxon>Aureococcus</taxon>
    </lineage>
</organism>